<comment type="caution">
    <text evidence="3">The sequence shown here is derived from an EMBL/GenBank/DDBJ whole genome shotgun (WGS) entry which is preliminary data.</text>
</comment>
<dbReference type="PANTHER" id="PTHR36919:SF3">
    <property type="entry name" value="BLL5882 PROTEIN"/>
    <property type="match status" value="1"/>
</dbReference>
<feature type="signal peptide" evidence="1">
    <location>
        <begin position="1"/>
        <end position="22"/>
    </location>
</feature>
<dbReference type="AlphaFoldDB" id="A0A0W1A180"/>
<feature type="chain" id="PRO_5006919285" evidence="1">
    <location>
        <begin position="23"/>
        <end position="144"/>
    </location>
</feature>
<evidence type="ECO:0000259" key="2">
    <source>
        <dbReference type="Pfam" id="PF09917"/>
    </source>
</evidence>
<reference evidence="3 4" key="1">
    <citation type="submission" date="2015-11" db="EMBL/GenBank/DDBJ databases">
        <title>Genomic analysis of 38 Legionella species identifies large and diverse effector repertoires.</title>
        <authorList>
            <person name="Burstein D."/>
            <person name="Amaro F."/>
            <person name="Zusman T."/>
            <person name="Lifshitz Z."/>
            <person name="Cohen O."/>
            <person name="Gilbert J.A."/>
            <person name="Pupko T."/>
            <person name="Shuman H.A."/>
            <person name="Segal G."/>
        </authorList>
    </citation>
    <scope>NUCLEOTIDE SEQUENCE [LARGE SCALE GENOMIC DNA]</scope>
    <source>
        <strain evidence="3 4">ATCC 51914</strain>
    </source>
</reference>
<evidence type="ECO:0000313" key="3">
    <source>
        <dbReference type="EMBL" id="KTD74803.1"/>
    </source>
</evidence>
<evidence type="ECO:0000313" key="4">
    <source>
        <dbReference type="Proteomes" id="UP000054729"/>
    </source>
</evidence>
<evidence type="ECO:0000256" key="1">
    <source>
        <dbReference type="SAM" id="SignalP"/>
    </source>
</evidence>
<dbReference type="Pfam" id="PF09917">
    <property type="entry name" value="DUF2147"/>
    <property type="match status" value="1"/>
</dbReference>
<dbReference type="InterPro" id="IPR019223">
    <property type="entry name" value="DUF2147"/>
</dbReference>
<dbReference type="PANTHER" id="PTHR36919">
    <property type="entry name" value="BLR1215 PROTEIN"/>
    <property type="match status" value="1"/>
</dbReference>
<keyword evidence="1" id="KW-0732">Signal</keyword>
<dbReference type="RefSeq" id="WP_058481462.1">
    <property type="nucleotide sequence ID" value="NZ_CAAAIQ010000012.1"/>
</dbReference>
<dbReference type="EMBL" id="LNZB01000060">
    <property type="protein sequence ID" value="KTD74803.1"/>
    <property type="molecule type" value="Genomic_DNA"/>
</dbReference>
<organism evidence="3 4">
    <name type="scientific">Legionella waltersii</name>
    <dbReference type="NCBI Taxonomy" id="66969"/>
    <lineage>
        <taxon>Bacteria</taxon>
        <taxon>Pseudomonadati</taxon>
        <taxon>Pseudomonadota</taxon>
        <taxon>Gammaproteobacteria</taxon>
        <taxon>Legionellales</taxon>
        <taxon>Legionellaceae</taxon>
        <taxon>Legionella</taxon>
    </lineage>
</organism>
<gene>
    <name evidence="3" type="ORF">Lwal_2844</name>
</gene>
<feature type="domain" description="DUF2147" evidence="2">
    <location>
        <begin position="29"/>
        <end position="144"/>
    </location>
</feature>
<sequence>MKLWKVLCGFVVAFCYLPLAIAASNSPAGTWTTIDDKTGAKRAVVSLSVSNGVLSGTIIKVYPQPGDTGICSKCPGAFKDKKIQGLTFVWGLKDDGNGTWSGGSILDPKTGKIYKAKMTLQGNKLLVRGYVGVSILGRTQTWVR</sequence>
<proteinExistence type="predicted"/>
<name>A0A0W1A180_9GAMM</name>
<dbReference type="Gene3D" id="2.40.128.520">
    <property type="match status" value="1"/>
</dbReference>
<dbReference type="PATRIC" id="fig|66969.6.peg.3083"/>
<dbReference type="Proteomes" id="UP000054729">
    <property type="component" value="Unassembled WGS sequence"/>
</dbReference>
<accession>A0A0W1A180</accession>
<protein>
    <submittedName>
        <fullName evidence="3">Putative signal peptide protein</fullName>
    </submittedName>
</protein>
<dbReference type="STRING" id="66969.Lwal_2844"/>
<dbReference type="OrthoDB" id="9814399at2"/>
<keyword evidence="4" id="KW-1185">Reference proteome</keyword>